<organism evidence="2 3">
    <name type="scientific">Kocuria dechangensis</name>
    <dbReference type="NCBI Taxonomy" id="1176249"/>
    <lineage>
        <taxon>Bacteria</taxon>
        <taxon>Bacillati</taxon>
        <taxon>Actinomycetota</taxon>
        <taxon>Actinomycetes</taxon>
        <taxon>Micrococcales</taxon>
        <taxon>Micrococcaceae</taxon>
        <taxon>Kocuria</taxon>
    </lineage>
</organism>
<keyword evidence="1" id="KW-0472">Membrane</keyword>
<feature type="transmembrane region" description="Helical" evidence="1">
    <location>
        <begin position="30"/>
        <end position="48"/>
    </location>
</feature>
<evidence type="ECO:0000313" key="2">
    <source>
        <dbReference type="EMBL" id="GGG47063.1"/>
    </source>
</evidence>
<comment type="caution">
    <text evidence="2">The sequence shown here is derived from an EMBL/GenBank/DDBJ whole genome shotgun (WGS) entry which is preliminary data.</text>
</comment>
<reference evidence="2" key="1">
    <citation type="journal article" date="2014" name="Int. J. Syst. Evol. Microbiol.">
        <title>Complete genome sequence of Corynebacterium casei LMG S-19264T (=DSM 44701T), isolated from a smear-ripened cheese.</title>
        <authorList>
            <consortium name="US DOE Joint Genome Institute (JGI-PGF)"/>
            <person name="Walter F."/>
            <person name="Albersmeier A."/>
            <person name="Kalinowski J."/>
            <person name="Ruckert C."/>
        </authorList>
    </citation>
    <scope>NUCLEOTIDE SEQUENCE</scope>
    <source>
        <strain evidence="2">CGMCC 1.12187</strain>
    </source>
</reference>
<name>A0A917GID7_9MICC</name>
<evidence type="ECO:0000313" key="3">
    <source>
        <dbReference type="Proteomes" id="UP000638848"/>
    </source>
</evidence>
<dbReference type="RefSeq" id="WP_188534418.1">
    <property type="nucleotide sequence ID" value="NZ_BMEQ01000002.1"/>
</dbReference>
<reference evidence="2" key="2">
    <citation type="submission" date="2020-09" db="EMBL/GenBank/DDBJ databases">
        <authorList>
            <person name="Sun Q."/>
            <person name="Zhou Y."/>
        </authorList>
    </citation>
    <scope>NUCLEOTIDE SEQUENCE</scope>
    <source>
        <strain evidence="2">CGMCC 1.12187</strain>
    </source>
</reference>
<protein>
    <submittedName>
        <fullName evidence="2">Uncharacterized protein</fullName>
    </submittedName>
</protein>
<dbReference type="AlphaFoldDB" id="A0A917GID7"/>
<accession>A0A917GID7</accession>
<evidence type="ECO:0000256" key="1">
    <source>
        <dbReference type="SAM" id="Phobius"/>
    </source>
</evidence>
<keyword evidence="1" id="KW-1133">Transmembrane helix</keyword>
<proteinExistence type="predicted"/>
<dbReference type="Proteomes" id="UP000638848">
    <property type="component" value="Unassembled WGS sequence"/>
</dbReference>
<keyword evidence="1" id="KW-0812">Transmembrane</keyword>
<dbReference type="EMBL" id="BMEQ01000002">
    <property type="protein sequence ID" value="GGG47063.1"/>
    <property type="molecule type" value="Genomic_DNA"/>
</dbReference>
<sequence>MKATVAALLVAALVMGSAGALLTVLDAGEWMPAVVLAALAYVGTFWLYRRLRERYADRQQD</sequence>
<gene>
    <name evidence="2" type="ORF">GCM10011374_06850</name>
</gene>
<keyword evidence="3" id="KW-1185">Reference proteome</keyword>